<comment type="caution">
    <text evidence="4">The sequence shown here is derived from an EMBL/GenBank/DDBJ whole genome shotgun (WGS) entry which is preliminary data.</text>
</comment>
<dbReference type="Gene3D" id="3.40.47.10">
    <property type="match status" value="1"/>
</dbReference>
<reference evidence="4 5" key="1">
    <citation type="journal article" date="2016" name="Nat. Commun.">
        <title>Thousands of microbial genomes shed light on interconnected biogeochemical processes in an aquifer system.</title>
        <authorList>
            <person name="Anantharaman K."/>
            <person name="Brown C.T."/>
            <person name="Hug L.A."/>
            <person name="Sharon I."/>
            <person name="Castelle C.J."/>
            <person name="Probst A.J."/>
            <person name="Thomas B.C."/>
            <person name="Singh A."/>
            <person name="Wilkins M.J."/>
            <person name="Karaoz U."/>
            <person name="Brodie E.L."/>
            <person name="Williams K.H."/>
            <person name="Hubbard S.S."/>
            <person name="Banfield J.F."/>
        </authorList>
    </citation>
    <scope>NUCLEOTIDE SEQUENCE [LARGE SCALE GENOMIC DNA]</scope>
</reference>
<dbReference type="CDD" id="cd00827">
    <property type="entry name" value="init_cond_enzymes"/>
    <property type="match status" value="1"/>
</dbReference>
<dbReference type="GO" id="GO:0044550">
    <property type="term" value="P:secondary metabolite biosynthetic process"/>
    <property type="evidence" value="ECO:0007669"/>
    <property type="project" value="TreeGrafter"/>
</dbReference>
<accession>A0A1F6B0U9</accession>
<dbReference type="InterPro" id="IPR013747">
    <property type="entry name" value="ACP_syn_III_C"/>
</dbReference>
<dbReference type="InterPro" id="IPR016039">
    <property type="entry name" value="Thiolase-like"/>
</dbReference>
<keyword evidence="2" id="KW-0012">Acyltransferase</keyword>
<dbReference type="EMBL" id="MFJX01000039">
    <property type="protein sequence ID" value="OGG30433.1"/>
    <property type="molecule type" value="Genomic_DNA"/>
</dbReference>
<protein>
    <recommendedName>
        <fullName evidence="3">Beta-ketoacyl-[acyl-carrier-protein] synthase III C-terminal domain-containing protein</fullName>
    </recommendedName>
</protein>
<evidence type="ECO:0000313" key="5">
    <source>
        <dbReference type="Proteomes" id="UP000176450"/>
    </source>
</evidence>
<name>A0A1F6B0U9_9BACT</name>
<evidence type="ECO:0000259" key="3">
    <source>
        <dbReference type="Pfam" id="PF08541"/>
    </source>
</evidence>
<feature type="domain" description="Beta-ketoacyl-[acyl-carrier-protein] synthase III C-terminal" evidence="3">
    <location>
        <begin position="221"/>
        <end position="308"/>
    </location>
</feature>
<dbReference type="InterPro" id="IPR004656">
    <property type="entry name" value="HMG_CoA_Synthase"/>
</dbReference>
<keyword evidence="1" id="KW-0808">Transferase</keyword>
<dbReference type="Pfam" id="PF08541">
    <property type="entry name" value="ACP_syn_III_C"/>
    <property type="match status" value="1"/>
</dbReference>
<evidence type="ECO:0000256" key="1">
    <source>
        <dbReference type="ARBA" id="ARBA00022679"/>
    </source>
</evidence>
<dbReference type="Proteomes" id="UP000176450">
    <property type="component" value="Unassembled WGS sequence"/>
</dbReference>
<evidence type="ECO:0000256" key="2">
    <source>
        <dbReference type="ARBA" id="ARBA00023315"/>
    </source>
</evidence>
<dbReference type="AlphaFoldDB" id="A0A1F6B0U9"/>
<dbReference type="NCBIfam" id="TIGR00748">
    <property type="entry name" value="HMG_CoA_syn_Arc"/>
    <property type="match status" value="1"/>
</dbReference>
<gene>
    <name evidence="4" type="ORF">A3A63_02990</name>
</gene>
<dbReference type="PANTHER" id="PTHR34069">
    <property type="entry name" value="3-OXOACYL-[ACYL-CARRIER-PROTEIN] SYNTHASE 3"/>
    <property type="match status" value="1"/>
</dbReference>
<evidence type="ECO:0000313" key="4">
    <source>
        <dbReference type="EMBL" id="OGG30433.1"/>
    </source>
</evidence>
<sequence length="349" mass="37362">MNNVGIVGYGVYIPRFRVKLSDIAKAWKKDPEEVVGSLGIEEKSVPGVDEDAVTIALESALQSLAAFQGKPADIKALFVGSESHPYAVNPTSTTVGELLGVGNDYLAVDMEFACKAATAGIQAMAGLIAAGEVQNGLVIGADTAQSKPHDALEYTSAAAGVSCILGSRNPAVTLEAFCSYSSDTPDFWRRDGVRYPTHAGRFTGEPAYFAHVLGASHRLIDKIHIQPADITHCVFHMPNARFPRDAAKRVGFNLRQLAPSLTVDLIGNPYSASSLLGLAATLDEAKPGETIFMASYGSGAGSDAFLWRVNEGIVEIQENKKRLGQLVCQQIADKTYIDYIGYLKQTHKI</sequence>
<dbReference type="GO" id="GO:0004421">
    <property type="term" value="F:hydroxymethylglutaryl-CoA synthase activity"/>
    <property type="evidence" value="ECO:0007669"/>
    <property type="project" value="InterPro"/>
</dbReference>
<dbReference type="SUPFAM" id="SSF53901">
    <property type="entry name" value="Thiolase-like"/>
    <property type="match status" value="2"/>
</dbReference>
<dbReference type="NCBIfam" id="NF003274">
    <property type="entry name" value="PRK04262.1"/>
    <property type="match status" value="1"/>
</dbReference>
<dbReference type="PANTHER" id="PTHR34069:SF2">
    <property type="entry name" value="BETA-KETOACYL-[ACYL-CARRIER-PROTEIN] SYNTHASE III"/>
    <property type="match status" value="1"/>
</dbReference>
<organism evidence="4 5">
    <name type="scientific">Candidatus Gottesmanbacteria bacterium RIFCSPLOWO2_01_FULL_46_9</name>
    <dbReference type="NCBI Taxonomy" id="1798394"/>
    <lineage>
        <taxon>Bacteria</taxon>
        <taxon>Candidatus Gottesmaniibacteriota</taxon>
    </lineage>
</organism>
<proteinExistence type="predicted"/>